<gene>
    <name evidence="1" type="ORF">M5D96_006245</name>
</gene>
<evidence type="ECO:0000313" key="1">
    <source>
        <dbReference type="EMBL" id="KAI8040305.1"/>
    </source>
</evidence>
<evidence type="ECO:0000313" key="2">
    <source>
        <dbReference type="Proteomes" id="UP001059596"/>
    </source>
</evidence>
<protein>
    <submittedName>
        <fullName evidence="1">Uncharacterized protein</fullName>
    </submittedName>
</protein>
<dbReference type="Proteomes" id="UP001059596">
    <property type="component" value="Unassembled WGS sequence"/>
</dbReference>
<reference evidence="1" key="1">
    <citation type="journal article" date="2023" name="Genome Biol. Evol.">
        <title>Long-read-based Genome Assembly of Drosophila gunungcola Reveals Fewer Chemosensory Genes in Flower-breeding Species.</title>
        <authorList>
            <person name="Negi A."/>
            <person name="Liao B.Y."/>
            <person name="Yeh S.D."/>
        </authorList>
    </citation>
    <scope>NUCLEOTIDE SEQUENCE</scope>
    <source>
        <strain evidence="1">Sukarami</strain>
    </source>
</reference>
<dbReference type="AlphaFoldDB" id="A0A9P9YP44"/>
<proteinExistence type="predicted"/>
<accession>A0A9P9YP44</accession>
<keyword evidence="2" id="KW-1185">Reference proteome</keyword>
<name>A0A9P9YP44_9MUSC</name>
<sequence length="121" mass="13590">MFEEMLARQTNENVSPTWRQHKVKLRRIFHFTTELLESVVVANRGGGSDVGSGVASLIWRVNCERRAEAAVEPNRTEPKRGHPKIVSPSLSGGLFPSLFLETPTIMWGPINLMCFVAERNV</sequence>
<dbReference type="EMBL" id="JAMKOV010000004">
    <property type="protein sequence ID" value="KAI8040305.1"/>
    <property type="molecule type" value="Genomic_DNA"/>
</dbReference>
<organism evidence="1 2">
    <name type="scientific">Drosophila gunungcola</name>
    <name type="common">fruit fly</name>
    <dbReference type="NCBI Taxonomy" id="103775"/>
    <lineage>
        <taxon>Eukaryota</taxon>
        <taxon>Metazoa</taxon>
        <taxon>Ecdysozoa</taxon>
        <taxon>Arthropoda</taxon>
        <taxon>Hexapoda</taxon>
        <taxon>Insecta</taxon>
        <taxon>Pterygota</taxon>
        <taxon>Neoptera</taxon>
        <taxon>Endopterygota</taxon>
        <taxon>Diptera</taxon>
        <taxon>Brachycera</taxon>
        <taxon>Muscomorpha</taxon>
        <taxon>Ephydroidea</taxon>
        <taxon>Drosophilidae</taxon>
        <taxon>Drosophila</taxon>
        <taxon>Sophophora</taxon>
    </lineage>
</organism>
<comment type="caution">
    <text evidence="1">The sequence shown here is derived from an EMBL/GenBank/DDBJ whole genome shotgun (WGS) entry which is preliminary data.</text>
</comment>